<dbReference type="Pfam" id="PF03413">
    <property type="entry name" value="PepSY"/>
    <property type="match status" value="1"/>
</dbReference>
<keyword evidence="4" id="KW-1185">Reference proteome</keyword>
<sequence>MASAALLLCLSLLLPPAWAAVSREEAASIAQRIAPGRVLDVERGLHVDNRIVWRIKVLTSAGEVRVVVLDAETGRAR</sequence>
<dbReference type="Proteomes" id="UP000622707">
    <property type="component" value="Unassembled WGS sequence"/>
</dbReference>
<dbReference type="Gene3D" id="3.10.450.40">
    <property type="match status" value="1"/>
</dbReference>
<accession>A0ABS1JLW2</accession>
<evidence type="ECO:0000313" key="4">
    <source>
        <dbReference type="Proteomes" id="UP000622707"/>
    </source>
</evidence>
<organism evidence="3 4">
    <name type="scientific">Ramlibacter alkalitolerans</name>
    <dbReference type="NCBI Taxonomy" id="2039631"/>
    <lineage>
        <taxon>Bacteria</taxon>
        <taxon>Pseudomonadati</taxon>
        <taxon>Pseudomonadota</taxon>
        <taxon>Betaproteobacteria</taxon>
        <taxon>Burkholderiales</taxon>
        <taxon>Comamonadaceae</taxon>
        <taxon>Ramlibacter</taxon>
    </lineage>
</organism>
<evidence type="ECO:0000256" key="1">
    <source>
        <dbReference type="SAM" id="SignalP"/>
    </source>
</evidence>
<dbReference type="InterPro" id="IPR025711">
    <property type="entry name" value="PepSY"/>
</dbReference>
<evidence type="ECO:0000259" key="2">
    <source>
        <dbReference type="Pfam" id="PF03413"/>
    </source>
</evidence>
<comment type="caution">
    <text evidence="3">The sequence shown here is derived from an EMBL/GenBank/DDBJ whole genome shotgun (WGS) entry which is preliminary data.</text>
</comment>
<dbReference type="EMBL" id="JAEQND010000004">
    <property type="protein sequence ID" value="MBL0425230.1"/>
    <property type="molecule type" value="Genomic_DNA"/>
</dbReference>
<feature type="chain" id="PRO_5047329261" evidence="1">
    <location>
        <begin position="20"/>
        <end position="77"/>
    </location>
</feature>
<proteinExistence type="predicted"/>
<reference evidence="3 4" key="1">
    <citation type="journal article" date="2017" name="Int. J. Syst. Evol. Microbiol.">
        <title>Ramlibacter alkalitolerans sp. nov., alkali-tolerant bacterium isolated from soil of ginseng.</title>
        <authorList>
            <person name="Lee D.H."/>
            <person name="Cha C.J."/>
        </authorList>
    </citation>
    <scope>NUCLEOTIDE SEQUENCE [LARGE SCALE GENOMIC DNA]</scope>
    <source>
        <strain evidence="3 4">KACC 19305</strain>
    </source>
</reference>
<evidence type="ECO:0000313" key="3">
    <source>
        <dbReference type="EMBL" id="MBL0425230.1"/>
    </source>
</evidence>
<name>A0ABS1JLW2_9BURK</name>
<keyword evidence="1" id="KW-0732">Signal</keyword>
<gene>
    <name evidence="3" type="ORF">JI746_08925</name>
</gene>
<feature type="domain" description="PepSY" evidence="2">
    <location>
        <begin position="21"/>
        <end position="75"/>
    </location>
</feature>
<feature type="signal peptide" evidence="1">
    <location>
        <begin position="1"/>
        <end position="19"/>
    </location>
</feature>
<protein>
    <submittedName>
        <fullName evidence="3">PepSY domain-containing protein</fullName>
    </submittedName>
</protein>